<gene>
    <name evidence="1" type="ORF">ERS686654_01551</name>
</gene>
<reference evidence="1 2" key="1">
    <citation type="submission" date="2015-11" db="EMBL/GenBank/DDBJ databases">
        <authorList>
            <consortium name="Pathogen Informatics"/>
        </authorList>
    </citation>
    <scope>NUCLEOTIDE SEQUENCE [LARGE SCALE GENOMIC DNA]</scope>
    <source>
        <strain evidence="1 2">006A-0059</strain>
    </source>
</reference>
<accession>A0A0S4SSP0</accession>
<name>A0A0S4SSP0_CAMHY</name>
<sequence>MFEFALPCLLKPPKTFPPIVPLFTVTLFFEKLVTLGASELSIPKTVLRVVPGVVVPPTGSYTIVSPAIAFIAVRLKKMQKVLSSSTPPRYI</sequence>
<dbReference type="RefSeq" id="WP_152333163.1">
    <property type="nucleotide sequence ID" value="NZ_FAVB01000003.1"/>
</dbReference>
<evidence type="ECO:0000313" key="1">
    <source>
        <dbReference type="EMBL" id="CUU84637.1"/>
    </source>
</evidence>
<comment type="caution">
    <text evidence="1">The sequence shown here is derived from an EMBL/GenBank/DDBJ whole genome shotgun (WGS) entry which is preliminary data.</text>
</comment>
<evidence type="ECO:0000313" key="2">
    <source>
        <dbReference type="Proteomes" id="UP000052237"/>
    </source>
</evidence>
<dbReference type="Proteomes" id="UP000052237">
    <property type="component" value="Unassembled WGS sequence"/>
</dbReference>
<proteinExistence type="predicted"/>
<dbReference type="AlphaFoldDB" id="A0A0S4SSP0"/>
<keyword evidence="2" id="KW-1185">Reference proteome</keyword>
<organism evidence="1 2">
    <name type="scientific">Campylobacter hyointestinalis subsp. hyointestinalis</name>
    <dbReference type="NCBI Taxonomy" id="91352"/>
    <lineage>
        <taxon>Bacteria</taxon>
        <taxon>Pseudomonadati</taxon>
        <taxon>Campylobacterota</taxon>
        <taxon>Epsilonproteobacteria</taxon>
        <taxon>Campylobacterales</taxon>
        <taxon>Campylobacteraceae</taxon>
        <taxon>Campylobacter</taxon>
    </lineage>
</organism>
<protein>
    <submittedName>
        <fullName evidence="1">Uncharacterized protein</fullName>
    </submittedName>
</protein>
<dbReference type="EMBL" id="FAVB01000003">
    <property type="protein sequence ID" value="CUU84637.1"/>
    <property type="molecule type" value="Genomic_DNA"/>
</dbReference>